<gene>
    <name evidence="1" type="ORF">TTRE_0000133601</name>
</gene>
<name>A0A077Z055_TRITR</name>
<dbReference type="Proteomes" id="UP000030665">
    <property type="component" value="Unassembled WGS sequence"/>
</dbReference>
<dbReference type="AlphaFoldDB" id="A0A077Z055"/>
<keyword evidence="2" id="KW-1185">Reference proteome</keyword>
<evidence type="ECO:0000313" key="1">
    <source>
        <dbReference type="EMBL" id="CDW53073.1"/>
    </source>
</evidence>
<accession>A0A077Z055</accession>
<dbReference type="EMBL" id="HG805839">
    <property type="protein sequence ID" value="CDW53073.1"/>
    <property type="molecule type" value="Genomic_DNA"/>
</dbReference>
<sequence length="123" mass="13931">MNESKKAKPPTDEETIKAAKEFVDKKLIDDEKAVTWALKSTNITVVKGDKLAGQLIIHFDAKIRECPSETQKKMSKMLHFAVKDPKDNCKKNVIDMEAEHPCSLQYSKFSGNSNLFCKMIRGK</sequence>
<reference evidence="1" key="2">
    <citation type="submission" date="2014-03" db="EMBL/GenBank/DDBJ databases">
        <title>The whipworm genome and dual-species transcriptomics of an intimate host-pathogen interaction.</title>
        <authorList>
            <person name="Foth B.J."/>
            <person name="Tsai I.J."/>
            <person name="Reid A.J."/>
            <person name="Bancroft A.J."/>
            <person name="Nichol S."/>
            <person name="Tracey A."/>
            <person name="Holroyd N."/>
            <person name="Cotton J.A."/>
            <person name="Stanley E.J."/>
            <person name="Zarowiecki M."/>
            <person name="Liu J.Z."/>
            <person name="Huckvale T."/>
            <person name="Cooper P.J."/>
            <person name="Grencis R.K."/>
            <person name="Berriman M."/>
        </authorList>
    </citation>
    <scope>NUCLEOTIDE SEQUENCE [LARGE SCALE GENOMIC DNA]</scope>
</reference>
<proteinExistence type="predicted"/>
<organism evidence="1 2">
    <name type="scientific">Trichuris trichiura</name>
    <name type="common">Whipworm</name>
    <name type="synonym">Trichocephalus trichiurus</name>
    <dbReference type="NCBI Taxonomy" id="36087"/>
    <lineage>
        <taxon>Eukaryota</taxon>
        <taxon>Metazoa</taxon>
        <taxon>Ecdysozoa</taxon>
        <taxon>Nematoda</taxon>
        <taxon>Enoplea</taxon>
        <taxon>Dorylaimia</taxon>
        <taxon>Trichinellida</taxon>
        <taxon>Trichuridae</taxon>
        <taxon>Trichuris</taxon>
    </lineage>
</organism>
<evidence type="ECO:0000313" key="2">
    <source>
        <dbReference type="Proteomes" id="UP000030665"/>
    </source>
</evidence>
<protein>
    <submittedName>
        <fullName evidence="1">Uncharacterized protein</fullName>
    </submittedName>
</protein>
<reference evidence="1" key="1">
    <citation type="submission" date="2014-01" db="EMBL/GenBank/DDBJ databases">
        <authorList>
            <person name="Aslett M."/>
        </authorList>
    </citation>
    <scope>NUCLEOTIDE SEQUENCE</scope>
</reference>